<accession>A0A0C4YFQ8</accession>
<organism evidence="1 2">
    <name type="scientific">Cupriavidus basilensis</name>
    <dbReference type="NCBI Taxonomy" id="68895"/>
    <lineage>
        <taxon>Bacteria</taxon>
        <taxon>Pseudomonadati</taxon>
        <taxon>Pseudomonadota</taxon>
        <taxon>Betaproteobacteria</taxon>
        <taxon>Burkholderiales</taxon>
        <taxon>Burkholderiaceae</taxon>
        <taxon>Cupriavidus</taxon>
    </lineage>
</organism>
<evidence type="ECO:0000313" key="1">
    <source>
        <dbReference type="EMBL" id="AJG24637.1"/>
    </source>
</evidence>
<dbReference type="AlphaFoldDB" id="A0A0C4YFQ8"/>
<keyword evidence="2" id="KW-1185">Reference proteome</keyword>
<dbReference type="Proteomes" id="UP000031843">
    <property type="component" value="Chromosome secondary"/>
</dbReference>
<protein>
    <submittedName>
        <fullName evidence="1">Uncharacterized protein</fullName>
    </submittedName>
</protein>
<name>A0A0C4YFQ8_9BURK</name>
<gene>
    <name evidence="1" type="ORF">RR42_s3056</name>
</gene>
<reference evidence="1 2" key="1">
    <citation type="journal article" date="2015" name="Genome Announc.">
        <title>Complete Genome Sequence of Cupriavidus basilensis 4G11, Isolated from the Oak Ridge Field Research Center Site.</title>
        <authorList>
            <person name="Ray J."/>
            <person name="Waters R.J."/>
            <person name="Skerker J.M."/>
            <person name="Kuehl J.V."/>
            <person name="Price M.N."/>
            <person name="Huang J."/>
            <person name="Chakraborty R."/>
            <person name="Arkin A.P."/>
            <person name="Deutschbauer A."/>
        </authorList>
    </citation>
    <scope>NUCLEOTIDE SEQUENCE [LARGE SCALE GENOMIC DNA]</scope>
    <source>
        <strain evidence="1">4G11</strain>
    </source>
</reference>
<sequence>MRGAYVALYGKHHHGCRKYVQEGELLLTRFHWGPLIFLANGRVAAGSRSRGEVRSANVRGAVPLPWQRFGFLGQSFPRSIFCSHAKKAPAAKNPTANTMAG</sequence>
<dbReference type="KEGG" id="cbw:RR42_s3056"/>
<dbReference type="EMBL" id="CP010537">
    <property type="protein sequence ID" value="AJG24637.1"/>
    <property type="molecule type" value="Genomic_DNA"/>
</dbReference>
<evidence type="ECO:0000313" key="2">
    <source>
        <dbReference type="Proteomes" id="UP000031843"/>
    </source>
</evidence>
<proteinExistence type="predicted"/>